<accession>A0A3A3A183</accession>
<comment type="subcellular location">
    <subcellularLocation>
        <location evidence="1">Nucleus</location>
    </subcellularLocation>
</comment>
<reference evidence="5" key="1">
    <citation type="submission" date="2017-02" db="EMBL/GenBank/DDBJ databases">
        <authorList>
            <person name="Tafer H."/>
            <person name="Lopandic K."/>
        </authorList>
    </citation>
    <scope>NUCLEOTIDE SEQUENCE [LARGE SCALE GENOMIC DNA]</scope>
    <source>
        <strain evidence="5">CBS 366.77</strain>
    </source>
</reference>
<sequence>MTSGYDVNRPVFSDTSGPLTAPLPTPNTPHGVDVQTKHQTFVNNVPVQHPSAVSALSATFPTSESALMECPQYNAIDAAFAGRTSDPFTTYLRSVIPVKEQDRPLLDHFLDSVLRLVFPVLELHSGGPARTLEILLSMKTNEPYLHCCLSAAALHFKTSMNLLDEQMDDDIVRHRFDTVSQLSKALSSGADHEKVLDATLAMIFFYSAVCGADDSLPDVPWYHHFQPVPTLLNKMSCVPRPFSTSLIAWIDIIGATMLGNKPQFARVYRTRHNSGTSSGLQELMGCNDRIMYLISEIACLDSLKEEGRCGDSTMCDYITALRTHLDHTEPPELTLRNPVSESGAIEPEHLTKNISSVFRIAAHIYLSSLAPGFNPNQPYIVRLVESVAEILQFIPSGPYGFDRSIVWPLLITGAFSLPSSPFRTVFHQRVASMAVFSDFGGFGRMYRVLQEVWRLSDDPSTPSLAETDPYYARSSSPSLGTGLSIRKQQVHWREVMRRNGWQYLML</sequence>
<dbReference type="InterPro" id="IPR021858">
    <property type="entry name" value="Fun_TF"/>
</dbReference>
<keyword evidence="2" id="KW-0539">Nucleus</keyword>
<evidence type="ECO:0000313" key="4">
    <source>
        <dbReference type="EMBL" id="RJE23905.1"/>
    </source>
</evidence>
<dbReference type="EMBL" id="MVGC01000101">
    <property type="protein sequence ID" value="RJE23905.1"/>
    <property type="molecule type" value="Genomic_DNA"/>
</dbReference>
<organism evidence="4 5">
    <name type="scientific">Aspergillus sclerotialis</name>
    <dbReference type="NCBI Taxonomy" id="2070753"/>
    <lineage>
        <taxon>Eukaryota</taxon>
        <taxon>Fungi</taxon>
        <taxon>Dikarya</taxon>
        <taxon>Ascomycota</taxon>
        <taxon>Pezizomycotina</taxon>
        <taxon>Eurotiomycetes</taxon>
        <taxon>Eurotiomycetidae</taxon>
        <taxon>Eurotiales</taxon>
        <taxon>Aspergillaceae</taxon>
        <taxon>Aspergillus</taxon>
        <taxon>Aspergillus subgen. Polypaecilum</taxon>
    </lineage>
</organism>
<dbReference type="Pfam" id="PF11951">
    <property type="entry name" value="Fungal_trans_2"/>
    <property type="match status" value="1"/>
</dbReference>
<proteinExistence type="predicted"/>
<dbReference type="GO" id="GO:0005634">
    <property type="term" value="C:nucleus"/>
    <property type="evidence" value="ECO:0007669"/>
    <property type="project" value="UniProtKB-SubCell"/>
</dbReference>
<dbReference type="PANTHER" id="PTHR37534">
    <property type="entry name" value="TRANSCRIPTIONAL ACTIVATOR PROTEIN UGA3"/>
    <property type="match status" value="1"/>
</dbReference>
<dbReference type="Proteomes" id="UP000266188">
    <property type="component" value="Unassembled WGS sequence"/>
</dbReference>
<gene>
    <name evidence="4" type="ORF">PHISCL_03769</name>
</gene>
<dbReference type="AlphaFoldDB" id="A0A3A3A183"/>
<dbReference type="STRING" id="2070753.A0A3A3A183"/>
<evidence type="ECO:0000256" key="3">
    <source>
        <dbReference type="SAM" id="MobiDB-lite"/>
    </source>
</evidence>
<dbReference type="PANTHER" id="PTHR37534:SF12">
    <property type="entry name" value="ZN(2)-C6 FUNGAL-TYPE DOMAIN-CONTAINING PROTEIN"/>
    <property type="match status" value="1"/>
</dbReference>
<evidence type="ECO:0000313" key="5">
    <source>
        <dbReference type="Proteomes" id="UP000266188"/>
    </source>
</evidence>
<dbReference type="OrthoDB" id="5294180at2759"/>
<protein>
    <submittedName>
        <fullName evidence="4">Transcriptional regulatory protein pro1</fullName>
    </submittedName>
</protein>
<evidence type="ECO:0000256" key="2">
    <source>
        <dbReference type="ARBA" id="ARBA00023242"/>
    </source>
</evidence>
<keyword evidence="5" id="KW-1185">Reference proteome</keyword>
<name>A0A3A3A183_9EURO</name>
<evidence type="ECO:0000256" key="1">
    <source>
        <dbReference type="ARBA" id="ARBA00004123"/>
    </source>
</evidence>
<feature type="region of interest" description="Disordered" evidence="3">
    <location>
        <begin position="458"/>
        <end position="481"/>
    </location>
</feature>
<comment type="caution">
    <text evidence="4">The sequence shown here is derived from an EMBL/GenBank/DDBJ whole genome shotgun (WGS) entry which is preliminary data.</text>
</comment>
<feature type="region of interest" description="Disordered" evidence="3">
    <location>
        <begin position="1"/>
        <end position="26"/>
    </location>
</feature>